<dbReference type="GO" id="GO:0006516">
    <property type="term" value="P:glycoprotein catabolic process"/>
    <property type="evidence" value="ECO:0007669"/>
    <property type="project" value="TreeGrafter"/>
</dbReference>
<keyword evidence="5" id="KW-1185">Reference proteome</keyword>
<dbReference type="InterPro" id="IPR050883">
    <property type="entry name" value="PNGase"/>
</dbReference>
<dbReference type="VEuPathDB" id="FungiDB:HGUI_00454"/>
<proteinExistence type="predicted"/>
<dbReference type="PANTHER" id="PTHR12143">
    <property type="entry name" value="PEPTIDE N-GLYCANASE PNGASE -RELATED"/>
    <property type="match status" value="1"/>
</dbReference>
<keyword evidence="1" id="KW-0732">Signal</keyword>
<protein>
    <recommendedName>
        <fullName evidence="6">Secreted glycosidase</fullName>
    </recommendedName>
</protein>
<dbReference type="GO" id="GO:0030246">
    <property type="term" value="F:carbohydrate binding"/>
    <property type="evidence" value="ECO:0007669"/>
    <property type="project" value="InterPro"/>
</dbReference>
<evidence type="ECO:0000256" key="1">
    <source>
        <dbReference type="SAM" id="SignalP"/>
    </source>
</evidence>
<evidence type="ECO:0000259" key="2">
    <source>
        <dbReference type="Pfam" id="PF07971"/>
    </source>
</evidence>
<dbReference type="GO" id="GO:0005634">
    <property type="term" value="C:nucleus"/>
    <property type="evidence" value="ECO:0007669"/>
    <property type="project" value="TreeGrafter"/>
</dbReference>
<dbReference type="Gene3D" id="1.20.1610.10">
    <property type="entry name" value="alpha-1,2-mannosidases domains"/>
    <property type="match status" value="1"/>
</dbReference>
<dbReference type="Gene3D" id="3.30.2080.10">
    <property type="entry name" value="GH92 mannosidase domain"/>
    <property type="match status" value="1"/>
</dbReference>
<feature type="signal peptide" evidence="1">
    <location>
        <begin position="1"/>
        <end position="17"/>
    </location>
</feature>
<reference evidence="5" key="1">
    <citation type="submission" date="2016-11" db="EMBL/GenBank/DDBJ databases">
        <authorList>
            <person name="Guldener U."/>
        </authorList>
    </citation>
    <scope>NUCLEOTIDE SEQUENCE [LARGE SCALE GENOMIC DNA]</scope>
</reference>
<evidence type="ECO:0000313" key="4">
    <source>
        <dbReference type="EMBL" id="SGZ38254.1"/>
    </source>
</evidence>
<feature type="domain" description="Glycosyl hydrolase family 92" evidence="2">
    <location>
        <begin position="296"/>
        <end position="859"/>
    </location>
</feature>
<dbReference type="InterPro" id="IPR014718">
    <property type="entry name" value="GH-type_carb-bd"/>
</dbReference>
<organism evidence="4 5">
    <name type="scientific">Hanseniaspora guilliermondii</name>
    <dbReference type="NCBI Taxonomy" id="56406"/>
    <lineage>
        <taxon>Eukaryota</taxon>
        <taxon>Fungi</taxon>
        <taxon>Dikarya</taxon>
        <taxon>Ascomycota</taxon>
        <taxon>Saccharomycotina</taxon>
        <taxon>Saccharomycetes</taxon>
        <taxon>Saccharomycodales</taxon>
        <taxon>Saccharomycodaceae</taxon>
        <taxon>Hanseniaspora</taxon>
    </lineage>
</organism>
<sequence length="896" mass="103501">MLLEISFINLMILFINAHDSNAPIFLKNTTYTLPFLNQKSYEFLEYVDPFYGTERGGNRFPGVLYPFGMVKVGGDFRHATNYLKIDSYAGYQKHGFLRQVSLLHVSGTGGSPTYGVVGQLPLLLDLNTDLSLFDLGMGIERESPDSSHLGYYKIELSNSIDIEFTAAKKSSIIRYTVQKYHPDKNFFILVNTTECLNSFNRPWWSQKIVNSKIMINENQRSYKGFIEVANGWTSTDNFIVYYYAEFDREFKYVNTFSNRQMENKNKLYNLAVFFGFGDNVSEVTTKIGVSYHSIEQAKVNLEDDFKHSFNFDDQVNKAINTWKDEVFDKVTELKVKDNIVLQKFYNSLYGSHLMPTDKSGIESPFYLIPNFNNPLEFSTQYQKKDYSLNTISEIIIAKGIKQVGIEPLCEEIAIPSNTTAYYDDWFTLWDTYRTLHPLLFIIQPQKSRDMINSLALISEYEEFAPDGRSGGRSGRTQGGSNSDIVISEAFKKSIVKDTFERCRLYRTSWRNANIIPPYFFDRSAKDSTNKFGRGALEDWVSLDYVSTDFSRSLTRTVEYSNNDFCLAIMSLEMGEDYIVTNEYLRRSRNWVNLWNENLELKGYDYKGFLCPKHGLQIRGKYQSRENVFKPDNIFKRKHKIGSFLKKYNPADCGGCYWGDHSYEGTSIEYMFSINHDITKLISMLDGGAKEFEQRLDDLYNLYCNDDQARESGLKYKFKSLSGKNCGFADVANEPSFGASYLYNYIGHQDKTAATVNFLTTVEFGVGARGIPGNSDSGAMESWLWFGLIGFYPVAGTDIYLIGTPQIERLNIRNKLLIKVHNLDPDQYNDNTRRNIFIERVRLNGKAIKRNWLQHGELFDELDKKMNILEFYMTHEPTHWDAQFEPPPTFEKLLHLK</sequence>
<dbReference type="Pfam" id="PF17678">
    <property type="entry name" value="Glyco_hydro_92N"/>
    <property type="match status" value="1"/>
</dbReference>
<dbReference type="Gene3D" id="2.70.98.10">
    <property type="match status" value="1"/>
</dbReference>
<dbReference type="EMBL" id="FQNF01000005">
    <property type="protein sequence ID" value="SGZ38254.1"/>
    <property type="molecule type" value="Genomic_DNA"/>
</dbReference>
<dbReference type="InterPro" id="IPR012939">
    <property type="entry name" value="Glyco_hydro_92"/>
</dbReference>
<name>A0A1L0FFA3_9ASCO</name>
<evidence type="ECO:0000313" key="5">
    <source>
        <dbReference type="Proteomes" id="UP000183365"/>
    </source>
</evidence>
<accession>A0A1L0FFA3</accession>
<dbReference type="AlphaFoldDB" id="A0A1L0FFA3"/>
<dbReference type="Gene3D" id="1.20.1050.60">
    <property type="entry name" value="alpha-1,2-mannosidase"/>
    <property type="match status" value="1"/>
</dbReference>
<dbReference type="PANTHER" id="PTHR12143:SF38">
    <property type="entry name" value="ALPHA-1,2-MANNOSIDASE FAMILY PROTEIN (AFU_ORTHOLOGUE AFUA_5G10520)"/>
    <property type="match status" value="1"/>
</dbReference>
<evidence type="ECO:0008006" key="6">
    <source>
        <dbReference type="Google" id="ProtNLM"/>
    </source>
</evidence>
<dbReference type="Proteomes" id="UP000183365">
    <property type="component" value="Unassembled WGS sequence"/>
</dbReference>
<gene>
    <name evidence="4" type="ORF">HGUI_00454</name>
</gene>
<dbReference type="GO" id="GO:0000224">
    <property type="term" value="F:peptide-N4-(N-acetyl-beta-glucosaminyl)asparagine amidase activity"/>
    <property type="evidence" value="ECO:0007669"/>
    <property type="project" value="TreeGrafter"/>
</dbReference>
<dbReference type="InterPro" id="IPR041371">
    <property type="entry name" value="GH92_N"/>
</dbReference>
<dbReference type="OrthoDB" id="449263at2759"/>
<feature type="domain" description="Glycosyl hydrolase family 92 N-terminal" evidence="3">
    <location>
        <begin position="46"/>
        <end position="290"/>
    </location>
</feature>
<evidence type="ECO:0000259" key="3">
    <source>
        <dbReference type="Pfam" id="PF17678"/>
    </source>
</evidence>
<dbReference type="Pfam" id="PF07971">
    <property type="entry name" value="Glyco_hydro_92"/>
    <property type="match status" value="1"/>
</dbReference>
<dbReference type="GO" id="GO:0005829">
    <property type="term" value="C:cytosol"/>
    <property type="evidence" value="ECO:0007669"/>
    <property type="project" value="TreeGrafter"/>
</dbReference>
<feature type="chain" id="PRO_5009680870" description="Secreted glycosidase" evidence="1">
    <location>
        <begin position="18"/>
        <end position="896"/>
    </location>
</feature>